<dbReference type="PIRSF" id="PIRSF006060">
    <property type="entry name" value="AA_transporter"/>
    <property type="match status" value="1"/>
</dbReference>
<evidence type="ECO:0000256" key="1">
    <source>
        <dbReference type="ARBA" id="ARBA00004141"/>
    </source>
</evidence>
<feature type="transmembrane region" description="Helical" evidence="5">
    <location>
        <begin position="338"/>
        <end position="355"/>
    </location>
</feature>
<feature type="transmembrane region" description="Helical" evidence="5">
    <location>
        <begin position="161"/>
        <end position="180"/>
    </location>
</feature>
<dbReference type="AlphaFoldDB" id="A0A4R2P974"/>
<evidence type="ECO:0000313" key="8">
    <source>
        <dbReference type="Proteomes" id="UP000295416"/>
    </source>
</evidence>
<reference evidence="7 8" key="1">
    <citation type="submission" date="2019-03" db="EMBL/GenBank/DDBJ databases">
        <title>Genomic Encyclopedia of Type Strains, Phase IV (KMG-IV): sequencing the most valuable type-strain genomes for metagenomic binning, comparative biology and taxonomic classification.</title>
        <authorList>
            <person name="Goeker M."/>
        </authorList>
    </citation>
    <scope>NUCLEOTIDE SEQUENCE [LARGE SCALE GENOMIC DNA]</scope>
    <source>
        <strain evidence="7 8">DSM 19377</strain>
    </source>
</reference>
<name>A0A4R2P974_9BACL</name>
<dbReference type="OrthoDB" id="9762947at2"/>
<feature type="transmembrane region" description="Helical" evidence="5">
    <location>
        <begin position="395"/>
        <end position="414"/>
    </location>
</feature>
<feature type="transmembrane region" description="Helical" evidence="5">
    <location>
        <begin position="420"/>
        <end position="437"/>
    </location>
</feature>
<evidence type="ECO:0000313" key="7">
    <source>
        <dbReference type="EMBL" id="TCP30888.1"/>
    </source>
</evidence>
<proteinExistence type="predicted"/>
<dbReference type="RefSeq" id="WP_132744145.1">
    <property type="nucleotide sequence ID" value="NZ_SLXK01000004.1"/>
</dbReference>
<feature type="transmembrane region" description="Helical" evidence="5">
    <location>
        <begin position="278"/>
        <end position="305"/>
    </location>
</feature>
<feature type="transmembrane region" description="Helical" evidence="5">
    <location>
        <begin position="53"/>
        <end position="70"/>
    </location>
</feature>
<keyword evidence="4 5" id="KW-0472">Membrane</keyword>
<feature type="transmembrane region" description="Helical" evidence="5">
    <location>
        <begin position="200"/>
        <end position="219"/>
    </location>
</feature>
<evidence type="ECO:0000256" key="5">
    <source>
        <dbReference type="SAM" id="Phobius"/>
    </source>
</evidence>
<evidence type="ECO:0000259" key="6">
    <source>
        <dbReference type="Pfam" id="PF00324"/>
    </source>
</evidence>
<feature type="transmembrane region" description="Helical" evidence="5">
    <location>
        <begin position="91"/>
        <end position="110"/>
    </location>
</feature>
<dbReference type="Gene3D" id="1.20.1740.10">
    <property type="entry name" value="Amino acid/polyamine transporter I"/>
    <property type="match status" value="1"/>
</dbReference>
<feature type="transmembrane region" description="Helical" evidence="5">
    <location>
        <begin position="130"/>
        <end position="149"/>
    </location>
</feature>
<comment type="caution">
    <text evidence="7">The sequence shown here is derived from an EMBL/GenBank/DDBJ whole genome shotgun (WGS) entry which is preliminary data.</text>
</comment>
<gene>
    <name evidence="7" type="ORF">EV207_10467</name>
</gene>
<keyword evidence="8" id="KW-1185">Reference proteome</keyword>
<feature type="transmembrane region" description="Helical" evidence="5">
    <location>
        <begin position="239"/>
        <end position="258"/>
    </location>
</feature>
<dbReference type="InterPro" id="IPR050367">
    <property type="entry name" value="APC_superfamily"/>
</dbReference>
<dbReference type="InterPro" id="IPR004841">
    <property type="entry name" value="AA-permease/SLC12A_dom"/>
</dbReference>
<comment type="subcellular location">
    <subcellularLocation>
        <location evidence="1">Membrane</location>
        <topology evidence="1">Multi-pass membrane protein</topology>
    </subcellularLocation>
</comment>
<dbReference type="GO" id="GO:0055085">
    <property type="term" value="P:transmembrane transport"/>
    <property type="evidence" value="ECO:0007669"/>
    <property type="project" value="InterPro"/>
</dbReference>
<dbReference type="Pfam" id="PF00324">
    <property type="entry name" value="AA_permease"/>
    <property type="match status" value="1"/>
</dbReference>
<organism evidence="7 8">
    <name type="scientific">Scopulibacillus darangshiensis</name>
    <dbReference type="NCBI Taxonomy" id="442528"/>
    <lineage>
        <taxon>Bacteria</taxon>
        <taxon>Bacillati</taxon>
        <taxon>Bacillota</taxon>
        <taxon>Bacilli</taxon>
        <taxon>Bacillales</taxon>
        <taxon>Sporolactobacillaceae</taxon>
        <taxon>Scopulibacillus</taxon>
    </lineage>
</organism>
<sequence>MLKNNTDSKNGKQELKKVLKTRDLVIFGIIFISPNSAQSLFGGLTTLSHGHGVLAIFVGLIAMIFTAFSYGKMASVIPKAGSTYSYATHTLHPTLGFMAGWAILLDYLIFPMLVYKLSSSFAIEMMPFMPLWLMLIIFILPMTLFNYVGMRVSSHLNLIMLLLKLISVFLFVGFAIHALTNGVGTGKIIDLQGVFDSTTFSMNALISGSSIAVLSYIGFDAITALSEDAKVPGKTVGRAVIITCLVSSALIGIQIYFATLIHPNFATFKNTDTAFYEVAIAAGGSGLAAATTILLVVTGAASALAGQASGSRVLFSMGRDQVLPGFLSYLHPKYKTPVYSILILAVLGYVGALLIPISVFFLIVVFGALIGFIFVNLSVVIEFFIKRKERKGANFLSNLISPILGIVVCIYILIGMDLVGKIVGICWLLVGFLYLTLKTKGFKQQVKMDM</sequence>
<protein>
    <submittedName>
        <fullName evidence="7">Amino acid transporter</fullName>
    </submittedName>
</protein>
<keyword evidence="3 5" id="KW-1133">Transmembrane helix</keyword>
<feature type="transmembrane region" description="Helical" evidence="5">
    <location>
        <begin position="21"/>
        <end position="41"/>
    </location>
</feature>
<evidence type="ECO:0000256" key="3">
    <source>
        <dbReference type="ARBA" id="ARBA00022989"/>
    </source>
</evidence>
<dbReference type="PANTHER" id="PTHR42770">
    <property type="entry name" value="AMINO ACID TRANSPORTER-RELATED"/>
    <property type="match status" value="1"/>
</dbReference>
<dbReference type="GO" id="GO:0016020">
    <property type="term" value="C:membrane"/>
    <property type="evidence" value="ECO:0007669"/>
    <property type="project" value="UniProtKB-SubCell"/>
</dbReference>
<feature type="transmembrane region" description="Helical" evidence="5">
    <location>
        <begin position="361"/>
        <end position="383"/>
    </location>
</feature>
<feature type="domain" description="Amino acid permease/ SLC12A" evidence="6">
    <location>
        <begin position="44"/>
        <end position="419"/>
    </location>
</feature>
<evidence type="ECO:0000256" key="4">
    <source>
        <dbReference type="ARBA" id="ARBA00023136"/>
    </source>
</evidence>
<keyword evidence="2 5" id="KW-0812">Transmembrane</keyword>
<accession>A0A4R2P974</accession>
<dbReference type="PANTHER" id="PTHR42770:SF16">
    <property type="entry name" value="AMINO ACID PERMEASE"/>
    <property type="match status" value="1"/>
</dbReference>
<dbReference type="EMBL" id="SLXK01000004">
    <property type="protein sequence ID" value="TCP30888.1"/>
    <property type="molecule type" value="Genomic_DNA"/>
</dbReference>
<evidence type="ECO:0000256" key="2">
    <source>
        <dbReference type="ARBA" id="ARBA00022692"/>
    </source>
</evidence>
<dbReference type="Proteomes" id="UP000295416">
    <property type="component" value="Unassembled WGS sequence"/>
</dbReference>